<evidence type="ECO:0000313" key="1">
    <source>
        <dbReference type="EMBL" id="PWK59593.1"/>
    </source>
</evidence>
<evidence type="ECO:0000313" key="2">
    <source>
        <dbReference type="Proteomes" id="UP000245708"/>
    </source>
</evidence>
<reference evidence="1 2" key="1">
    <citation type="submission" date="2018-05" db="EMBL/GenBank/DDBJ databases">
        <title>Genomic Encyclopedia of Type Strains, Phase IV (KMG-IV): sequencing the most valuable type-strain genomes for metagenomic binning, comparative biology and taxonomic classification.</title>
        <authorList>
            <person name="Goeker M."/>
        </authorList>
    </citation>
    <scope>NUCLEOTIDE SEQUENCE [LARGE SCALE GENOMIC DNA]</scope>
    <source>
        <strain evidence="1 2">DSM 16097</strain>
    </source>
</reference>
<proteinExistence type="predicted"/>
<organism evidence="1 2">
    <name type="scientific">Roseicyclus mahoneyensis</name>
    <dbReference type="NCBI Taxonomy" id="164332"/>
    <lineage>
        <taxon>Bacteria</taxon>
        <taxon>Pseudomonadati</taxon>
        <taxon>Pseudomonadota</taxon>
        <taxon>Alphaproteobacteria</taxon>
        <taxon>Rhodobacterales</taxon>
        <taxon>Roseobacteraceae</taxon>
        <taxon>Roseicyclus</taxon>
    </lineage>
</organism>
<dbReference type="Proteomes" id="UP000245708">
    <property type="component" value="Unassembled WGS sequence"/>
</dbReference>
<protein>
    <recommendedName>
        <fullName evidence="3">Glycosyl transferase family 8</fullName>
    </recommendedName>
</protein>
<gene>
    <name evidence="1" type="ORF">C7455_107138</name>
</gene>
<evidence type="ECO:0008006" key="3">
    <source>
        <dbReference type="Google" id="ProtNLM"/>
    </source>
</evidence>
<keyword evidence="2" id="KW-1185">Reference proteome</keyword>
<dbReference type="RefSeq" id="WP_245904343.1">
    <property type="nucleotide sequence ID" value="NZ_QGGW01000007.1"/>
</dbReference>
<comment type="caution">
    <text evidence="1">The sequence shown here is derived from an EMBL/GenBank/DDBJ whole genome shotgun (WGS) entry which is preliminary data.</text>
</comment>
<name>A0A316GF07_9RHOB</name>
<sequence length="298" mass="33711">MTPSLTLFFVVEPPTYQYIACYLAASIRQHLDAEVQLVGYCPAHRMEELDPAVTETLRRMRCEVRPMVTEGVFDPAYPHGNKIIACLQPRDTQWSGFMDSDILVMAAHDITRLLKPGHVTCSPAASILWAPADLWETVYGNFGLPVPEERITLMRDRRRQVVPYFSSGFVLFPEDSGFAGVWMDTAQSLDRVEKLVPHRRPYLDQMSLPVAIRRAGMAWNELEENDHYILGGRLRGKPFPRDRAITAVHYRKWEVLEEAGLANDGYDGLKAQVGVKRIRRIFDVPPPDGIAATDTTQG</sequence>
<dbReference type="EMBL" id="QGGW01000007">
    <property type="protein sequence ID" value="PWK59593.1"/>
    <property type="molecule type" value="Genomic_DNA"/>
</dbReference>
<dbReference type="AlphaFoldDB" id="A0A316GF07"/>
<accession>A0A316GF07</accession>